<dbReference type="HOGENOM" id="CLU_2243182_0_0_1"/>
<evidence type="ECO:0000313" key="1">
    <source>
        <dbReference type="EMBL" id="EFX61066.1"/>
    </source>
</evidence>
<dbReference type="Proteomes" id="UP000000305">
    <property type="component" value="Unassembled WGS sequence"/>
</dbReference>
<name>E9I4L3_DAPPU</name>
<keyword evidence="2" id="KW-1185">Reference proteome</keyword>
<dbReference type="AlphaFoldDB" id="E9I4L3"/>
<feature type="non-terminal residue" evidence="1">
    <location>
        <position position="1"/>
    </location>
</feature>
<sequence>SSVSFWRVWGKPRKRQLRWIGFPHEGQPTVAYYDRGIEQVNKKEASETEEYDLVYLHFKRQCPIRMGRFLSLGLVKKAMFKNQKKDDVDDLAKDLFLYCNSDEEK</sequence>
<evidence type="ECO:0000313" key="2">
    <source>
        <dbReference type="Proteomes" id="UP000000305"/>
    </source>
</evidence>
<accession>E9I4L3</accession>
<reference evidence="1 2" key="1">
    <citation type="journal article" date="2011" name="Science">
        <title>The ecoresponsive genome of Daphnia pulex.</title>
        <authorList>
            <person name="Colbourne J.K."/>
            <person name="Pfrender M.E."/>
            <person name="Gilbert D."/>
            <person name="Thomas W.K."/>
            <person name="Tucker A."/>
            <person name="Oakley T.H."/>
            <person name="Tokishita S."/>
            <person name="Aerts A."/>
            <person name="Arnold G.J."/>
            <person name="Basu M.K."/>
            <person name="Bauer D.J."/>
            <person name="Caceres C.E."/>
            <person name="Carmel L."/>
            <person name="Casola C."/>
            <person name="Choi J.H."/>
            <person name="Detter J.C."/>
            <person name="Dong Q."/>
            <person name="Dusheyko S."/>
            <person name="Eads B.D."/>
            <person name="Frohlich T."/>
            <person name="Geiler-Samerotte K.A."/>
            <person name="Gerlach D."/>
            <person name="Hatcher P."/>
            <person name="Jogdeo S."/>
            <person name="Krijgsveld J."/>
            <person name="Kriventseva E.V."/>
            <person name="Kultz D."/>
            <person name="Laforsch C."/>
            <person name="Lindquist E."/>
            <person name="Lopez J."/>
            <person name="Manak J.R."/>
            <person name="Muller J."/>
            <person name="Pangilinan J."/>
            <person name="Patwardhan R.P."/>
            <person name="Pitluck S."/>
            <person name="Pritham E.J."/>
            <person name="Rechtsteiner A."/>
            <person name="Rho M."/>
            <person name="Rogozin I.B."/>
            <person name="Sakarya O."/>
            <person name="Salamov A."/>
            <person name="Schaack S."/>
            <person name="Shapiro H."/>
            <person name="Shiga Y."/>
            <person name="Skalitzky C."/>
            <person name="Smith Z."/>
            <person name="Souvorov A."/>
            <person name="Sung W."/>
            <person name="Tang Z."/>
            <person name="Tsuchiya D."/>
            <person name="Tu H."/>
            <person name="Vos H."/>
            <person name="Wang M."/>
            <person name="Wolf Y.I."/>
            <person name="Yamagata H."/>
            <person name="Yamada T."/>
            <person name="Ye Y."/>
            <person name="Shaw J.R."/>
            <person name="Andrews J."/>
            <person name="Crease T.J."/>
            <person name="Tang H."/>
            <person name="Lucas S.M."/>
            <person name="Robertson H.M."/>
            <person name="Bork P."/>
            <person name="Koonin E.V."/>
            <person name="Zdobnov E.M."/>
            <person name="Grigoriev I.V."/>
            <person name="Lynch M."/>
            <person name="Boore J.L."/>
        </authorList>
    </citation>
    <scope>NUCLEOTIDE SEQUENCE [LARGE SCALE GENOMIC DNA]</scope>
</reference>
<proteinExistence type="predicted"/>
<protein>
    <submittedName>
        <fullName evidence="1">Uncharacterized protein</fullName>
    </submittedName>
</protein>
<dbReference type="EMBL" id="GL735094">
    <property type="protein sequence ID" value="EFX61066.1"/>
    <property type="molecule type" value="Genomic_DNA"/>
</dbReference>
<dbReference type="KEGG" id="dpx:DAPPUDRAFT_122574"/>
<gene>
    <name evidence="1" type="ORF">DAPPUDRAFT_122574</name>
</gene>
<dbReference type="InParanoid" id="E9I4L3"/>
<organism evidence="1 2">
    <name type="scientific">Daphnia pulex</name>
    <name type="common">Water flea</name>
    <dbReference type="NCBI Taxonomy" id="6669"/>
    <lineage>
        <taxon>Eukaryota</taxon>
        <taxon>Metazoa</taxon>
        <taxon>Ecdysozoa</taxon>
        <taxon>Arthropoda</taxon>
        <taxon>Crustacea</taxon>
        <taxon>Branchiopoda</taxon>
        <taxon>Diplostraca</taxon>
        <taxon>Cladocera</taxon>
        <taxon>Anomopoda</taxon>
        <taxon>Daphniidae</taxon>
        <taxon>Daphnia</taxon>
    </lineage>
</organism>